<dbReference type="PANTHER" id="PTHR42897">
    <property type="entry name" value="PYRUVATE SYNTHASE SUBUNIT PORB"/>
    <property type="match status" value="1"/>
</dbReference>
<dbReference type="GO" id="GO:0006082">
    <property type="term" value="P:organic acid metabolic process"/>
    <property type="evidence" value="ECO:0007669"/>
    <property type="project" value="UniProtKB-ARBA"/>
</dbReference>
<feature type="region of interest" description="Disordered" evidence="3">
    <location>
        <begin position="138"/>
        <end position="158"/>
    </location>
</feature>
<evidence type="ECO:0000256" key="1">
    <source>
        <dbReference type="ARBA" id="ARBA00011595"/>
    </source>
</evidence>
<reference evidence="5 6" key="1">
    <citation type="submission" date="2019-03" db="EMBL/GenBank/DDBJ databases">
        <title>Genomic Encyclopedia of Type Strains, Phase IV (KMG-IV): sequencing the most valuable type-strain genomes for metagenomic binning, comparative biology and taxonomic classification.</title>
        <authorList>
            <person name="Goeker M."/>
        </authorList>
    </citation>
    <scope>NUCLEOTIDE SEQUENCE [LARGE SCALE GENOMIC DNA]</scope>
    <source>
        <strain evidence="5 6">DSM 13328</strain>
    </source>
</reference>
<sequence length="297" mass="31675">MSDNQPFNLLTAGHNGCAGCCDALAAKYVLMAAGPDCIVVNPTGCLEVMTTPFPRSAWNVPWIHSLFENGGAVASGVEAALIAMGRKGNTKVIGMGGDGSTMDIGIGALSGAFERNHDITYVCIDNEAYMNTGVQRSSGTPFGASTTTSPAGSKSYGNNTNKKDMPAIMVAHGSPYVATTSIGYANDMMKKVKKAVDTVGSTYIHAHAPCPTGWGFDSSKTIEMAKLAVDCCLWPLYEIENGEITAVKKIKDPKPVEEYLKAQSRFKHLFKMEGGDKEIEKIQQLADKNIAKYGLDK</sequence>
<evidence type="ECO:0000313" key="6">
    <source>
        <dbReference type="Proteomes" id="UP000294855"/>
    </source>
</evidence>
<dbReference type="AlphaFoldDB" id="A0A484F7B1"/>
<accession>A0A484F7B1</accession>
<dbReference type="InterPro" id="IPR029061">
    <property type="entry name" value="THDP-binding"/>
</dbReference>
<dbReference type="Proteomes" id="UP000294855">
    <property type="component" value="Unassembled WGS sequence"/>
</dbReference>
<dbReference type="CDD" id="cd03376">
    <property type="entry name" value="TPP_PFOR_porB_like"/>
    <property type="match status" value="1"/>
</dbReference>
<evidence type="ECO:0000256" key="3">
    <source>
        <dbReference type="SAM" id="MobiDB-lite"/>
    </source>
</evidence>
<dbReference type="InterPro" id="IPR011766">
    <property type="entry name" value="TPP_enzyme_TPP-bd"/>
</dbReference>
<dbReference type="InterPro" id="IPR051479">
    <property type="entry name" value="PorB-like"/>
</dbReference>
<evidence type="ECO:0000259" key="4">
    <source>
        <dbReference type="Pfam" id="PF02775"/>
    </source>
</evidence>
<dbReference type="Pfam" id="PF02775">
    <property type="entry name" value="TPP_enzyme_C"/>
    <property type="match status" value="1"/>
</dbReference>
<proteinExistence type="predicted"/>
<feature type="domain" description="Thiamine pyrophosphate enzyme TPP-binding" evidence="4">
    <location>
        <begin position="43"/>
        <end position="205"/>
    </location>
</feature>
<dbReference type="GO" id="GO:0030976">
    <property type="term" value="F:thiamine pyrophosphate binding"/>
    <property type="evidence" value="ECO:0007669"/>
    <property type="project" value="InterPro"/>
</dbReference>
<organism evidence="5 6">
    <name type="scientific">Methanimicrococcus blatticola</name>
    <dbReference type="NCBI Taxonomy" id="91560"/>
    <lineage>
        <taxon>Archaea</taxon>
        <taxon>Methanobacteriati</taxon>
        <taxon>Methanobacteriota</taxon>
        <taxon>Stenosarchaea group</taxon>
        <taxon>Methanomicrobia</taxon>
        <taxon>Methanosarcinales</taxon>
        <taxon>Methanosarcinaceae</taxon>
        <taxon>Methanimicrococcus</taxon>
    </lineage>
</organism>
<dbReference type="RefSeq" id="WP_223611028.1">
    <property type="nucleotide sequence ID" value="NZ_JAHDUW010000005.1"/>
</dbReference>
<name>A0A484F7B1_9EURY</name>
<dbReference type="EMBL" id="SNYS01000006">
    <property type="protein sequence ID" value="TDQ70203.1"/>
    <property type="molecule type" value="Genomic_DNA"/>
</dbReference>
<dbReference type="GO" id="GO:0016491">
    <property type="term" value="F:oxidoreductase activity"/>
    <property type="evidence" value="ECO:0007669"/>
    <property type="project" value="UniProtKB-KW"/>
</dbReference>
<comment type="caution">
    <text evidence="5">The sequence shown here is derived from an EMBL/GenBank/DDBJ whole genome shotgun (WGS) entry which is preliminary data.</text>
</comment>
<protein>
    <submittedName>
        <fullName evidence="5">Pyruvate ferredoxin oxidoreductase beta subunit</fullName>
    </submittedName>
</protein>
<keyword evidence="2" id="KW-0560">Oxidoreductase</keyword>
<dbReference type="Gene3D" id="3.40.50.970">
    <property type="match status" value="2"/>
</dbReference>
<dbReference type="PANTHER" id="PTHR42897:SF2">
    <property type="entry name" value="PYRUVATE SYNTHASE SUBUNIT PORB"/>
    <property type="match status" value="1"/>
</dbReference>
<comment type="subunit">
    <text evidence="1">Heterotetramer of one alpha, one beta, one delta and one gamma chain.</text>
</comment>
<gene>
    <name evidence="5" type="ORF">C7391_0543</name>
</gene>
<keyword evidence="6" id="KW-1185">Reference proteome</keyword>
<dbReference type="GO" id="GO:0044272">
    <property type="term" value="P:sulfur compound biosynthetic process"/>
    <property type="evidence" value="ECO:0007669"/>
    <property type="project" value="UniProtKB-ARBA"/>
</dbReference>
<dbReference type="SUPFAM" id="SSF52518">
    <property type="entry name" value="Thiamin diphosphate-binding fold (THDP-binding)"/>
    <property type="match status" value="1"/>
</dbReference>
<keyword evidence="5" id="KW-0670">Pyruvate</keyword>
<evidence type="ECO:0000256" key="2">
    <source>
        <dbReference type="ARBA" id="ARBA00023002"/>
    </source>
</evidence>
<evidence type="ECO:0000313" key="5">
    <source>
        <dbReference type="EMBL" id="TDQ70203.1"/>
    </source>
</evidence>